<dbReference type="EMBL" id="MOBI01000009">
    <property type="protein sequence ID" value="RON01284.1"/>
    <property type="molecule type" value="Genomic_DNA"/>
</dbReference>
<dbReference type="Proteomes" id="UP000284684">
    <property type="component" value="Unassembled WGS sequence"/>
</dbReference>
<organism evidence="1 2">
    <name type="scientific">Pseudomonas brassicacearum</name>
    <dbReference type="NCBI Taxonomy" id="930166"/>
    <lineage>
        <taxon>Bacteria</taxon>
        <taxon>Pseudomonadati</taxon>
        <taxon>Pseudomonadota</taxon>
        <taxon>Gammaproteobacteria</taxon>
        <taxon>Pseudomonadales</taxon>
        <taxon>Pseudomonadaceae</taxon>
        <taxon>Pseudomonas</taxon>
    </lineage>
</organism>
<reference evidence="1 2" key="1">
    <citation type="submission" date="2016-10" db="EMBL/GenBank/DDBJ databases">
        <title>Comparative genome analysis of multiple Pseudomonas spp. focuses on biocontrol and plant growth promoting traits.</title>
        <authorList>
            <person name="Tao X.-Y."/>
            <person name="Taylor C.G."/>
        </authorList>
    </citation>
    <scope>NUCLEOTIDE SEQUENCE [LARGE SCALE GENOMIC DNA]</scope>
    <source>
        <strain evidence="1 2">37D10</strain>
    </source>
</reference>
<name>A0A423GV41_9PSED</name>
<sequence length="83" mass="9670">MWTEKDIAWAALYLSLILLAPATYKFARVFFRYIFNRFISDEDVIVIYAQNGVMTSKIKISKYSDGRIVKTLLSLDSETHKDE</sequence>
<gene>
    <name evidence="1" type="ORF">BK658_08970</name>
</gene>
<accession>A0A423GV41</accession>
<dbReference type="AlphaFoldDB" id="A0A423GV41"/>
<proteinExistence type="predicted"/>
<comment type="caution">
    <text evidence="1">The sequence shown here is derived from an EMBL/GenBank/DDBJ whole genome shotgun (WGS) entry which is preliminary data.</text>
</comment>
<protein>
    <submittedName>
        <fullName evidence="1">Uncharacterized protein</fullName>
    </submittedName>
</protein>
<evidence type="ECO:0000313" key="1">
    <source>
        <dbReference type="EMBL" id="RON01284.1"/>
    </source>
</evidence>
<evidence type="ECO:0000313" key="2">
    <source>
        <dbReference type="Proteomes" id="UP000284684"/>
    </source>
</evidence>